<feature type="compositionally biased region" description="Basic residues" evidence="1">
    <location>
        <begin position="328"/>
        <end position="340"/>
    </location>
</feature>
<accession>A0AAD8EQ68</accession>
<feature type="region of interest" description="Disordered" evidence="1">
    <location>
        <begin position="294"/>
        <end position="340"/>
    </location>
</feature>
<evidence type="ECO:0000313" key="2">
    <source>
        <dbReference type="EMBL" id="KAJ9599110.1"/>
    </source>
</evidence>
<dbReference type="AlphaFoldDB" id="A0AAD8EQ68"/>
<dbReference type="Proteomes" id="UP001233999">
    <property type="component" value="Unassembled WGS sequence"/>
</dbReference>
<sequence length="340" mass="40071">MFGGTEKNYLDSNNANELNSVDKPLSIVTEERSINFQNEFFPKISQAFKLQEAHIHKSAVNLTRKSSTALPLSTQRHNSDSVIRYQYSKVGNLYDYDSKIFVFPPFQPDIQTPKPHVCVWQYLSKEDMDLVFKLKCEKDNIIDYFRTKFPKKLVIDRKEEENKLSTIEEERNEISESSSNVLYELLHEVLRYCRLNKLDKKKSSSLITIFYYAHQYFISSLWRSAEDLYLYFKEFMLLHTVLRPPKSAAIFNPEECRSALMHFCIIYLRYLPLIHLLELPSYEFTITWEPEPEPLSELDVSRERPETPKGKDEKNAKTEKTPKGKKNDKAKKPKNKKNKK</sequence>
<name>A0AAD8EQ68_DIPPU</name>
<keyword evidence="3" id="KW-1185">Reference proteome</keyword>
<proteinExistence type="predicted"/>
<dbReference type="PANTHER" id="PTHR28457:SF1">
    <property type="entry name" value="CILIA- AND FLAGELLA-ASSOCIATED PROTEIN 119"/>
    <property type="match status" value="1"/>
</dbReference>
<dbReference type="Pfam" id="PF14769">
    <property type="entry name" value="CLAMP"/>
    <property type="match status" value="1"/>
</dbReference>
<gene>
    <name evidence="2" type="ORF">L9F63_010378</name>
</gene>
<dbReference type="EMBL" id="JASPKZ010000831">
    <property type="protein sequence ID" value="KAJ9599110.1"/>
    <property type="molecule type" value="Genomic_DNA"/>
</dbReference>
<evidence type="ECO:0000313" key="3">
    <source>
        <dbReference type="Proteomes" id="UP001233999"/>
    </source>
</evidence>
<evidence type="ECO:0000256" key="1">
    <source>
        <dbReference type="SAM" id="MobiDB-lite"/>
    </source>
</evidence>
<organism evidence="2 3">
    <name type="scientific">Diploptera punctata</name>
    <name type="common">Pacific beetle cockroach</name>
    <dbReference type="NCBI Taxonomy" id="6984"/>
    <lineage>
        <taxon>Eukaryota</taxon>
        <taxon>Metazoa</taxon>
        <taxon>Ecdysozoa</taxon>
        <taxon>Arthropoda</taxon>
        <taxon>Hexapoda</taxon>
        <taxon>Insecta</taxon>
        <taxon>Pterygota</taxon>
        <taxon>Neoptera</taxon>
        <taxon>Polyneoptera</taxon>
        <taxon>Dictyoptera</taxon>
        <taxon>Blattodea</taxon>
        <taxon>Blaberoidea</taxon>
        <taxon>Blaberidae</taxon>
        <taxon>Diplopterinae</taxon>
        <taxon>Diploptera</taxon>
    </lineage>
</organism>
<feature type="compositionally biased region" description="Basic and acidic residues" evidence="1">
    <location>
        <begin position="299"/>
        <end position="327"/>
    </location>
</feature>
<comment type="caution">
    <text evidence="2">The sequence shown here is derived from an EMBL/GenBank/DDBJ whole genome shotgun (WGS) entry which is preliminary data.</text>
</comment>
<protein>
    <submittedName>
        <fullName evidence="2">Uncharacterized protein</fullName>
    </submittedName>
</protein>
<reference evidence="2" key="2">
    <citation type="submission" date="2023-05" db="EMBL/GenBank/DDBJ databases">
        <authorList>
            <person name="Fouks B."/>
        </authorList>
    </citation>
    <scope>NUCLEOTIDE SEQUENCE</scope>
    <source>
        <strain evidence="2">Stay&amp;Tobe</strain>
        <tissue evidence="2">Testes</tissue>
    </source>
</reference>
<dbReference type="InterPro" id="IPR032727">
    <property type="entry name" value="CLAMP"/>
</dbReference>
<dbReference type="PANTHER" id="PTHR28457">
    <property type="entry name" value="COILED-COIL DOMAIN-CONTAINING PROTEIN 189"/>
    <property type="match status" value="1"/>
</dbReference>
<reference evidence="2" key="1">
    <citation type="journal article" date="2023" name="IScience">
        <title>Live-bearing cockroach genome reveals convergent evolutionary mechanisms linked to viviparity in insects and beyond.</title>
        <authorList>
            <person name="Fouks B."/>
            <person name="Harrison M.C."/>
            <person name="Mikhailova A.A."/>
            <person name="Marchal E."/>
            <person name="English S."/>
            <person name="Carruthers M."/>
            <person name="Jennings E.C."/>
            <person name="Chiamaka E.L."/>
            <person name="Frigard R.A."/>
            <person name="Pippel M."/>
            <person name="Attardo G.M."/>
            <person name="Benoit J.B."/>
            <person name="Bornberg-Bauer E."/>
            <person name="Tobe S.S."/>
        </authorList>
    </citation>
    <scope>NUCLEOTIDE SEQUENCE</scope>
    <source>
        <strain evidence="2">Stay&amp;Tobe</strain>
    </source>
</reference>